<dbReference type="VEuPathDB" id="FungiDB:AJ78_08553"/>
<keyword evidence="2" id="KW-0732">Signal</keyword>
<gene>
    <name evidence="3" type="ORF">AJ78_08553</name>
</gene>
<feature type="region of interest" description="Disordered" evidence="1">
    <location>
        <begin position="223"/>
        <end position="247"/>
    </location>
</feature>
<feature type="region of interest" description="Disordered" evidence="1">
    <location>
        <begin position="85"/>
        <end position="109"/>
    </location>
</feature>
<feature type="signal peptide" evidence="2">
    <location>
        <begin position="1"/>
        <end position="24"/>
    </location>
</feature>
<organism evidence="3 4">
    <name type="scientific">Emergomyces pasteurianus Ep9510</name>
    <dbReference type="NCBI Taxonomy" id="1447872"/>
    <lineage>
        <taxon>Eukaryota</taxon>
        <taxon>Fungi</taxon>
        <taxon>Dikarya</taxon>
        <taxon>Ascomycota</taxon>
        <taxon>Pezizomycotina</taxon>
        <taxon>Eurotiomycetes</taxon>
        <taxon>Eurotiomycetidae</taxon>
        <taxon>Onygenales</taxon>
        <taxon>Ajellomycetaceae</taxon>
        <taxon>Emergomyces</taxon>
    </lineage>
</organism>
<feature type="region of interest" description="Disordered" evidence="1">
    <location>
        <begin position="176"/>
        <end position="195"/>
    </location>
</feature>
<evidence type="ECO:0000256" key="2">
    <source>
        <dbReference type="SAM" id="SignalP"/>
    </source>
</evidence>
<dbReference type="PROSITE" id="PS51257">
    <property type="entry name" value="PROKAR_LIPOPROTEIN"/>
    <property type="match status" value="1"/>
</dbReference>
<protein>
    <submittedName>
        <fullName evidence="3">Uncharacterized protein</fullName>
    </submittedName>
</protein>
<proteinExistence type="predicted"/>
<feature type="chain" id="PRO_5012136876" evidence="2">
    <location>
        <begin position="25"/>
        <end position="549"/>
    </location>
</feature>
<dbReference type="OrthoDB" id="4494341at2759"/>
<keyword evidence="4" id="KW-1185">Reference proteome</keyword>
<accession>A0A1J9Q3D7</accession>
<sequence>MGVQTIRYFHVVLTTLACLCPLEATELLEHVRKESPHLAWLSVWSEASSLGPFVPNDASAAVGDGPSSPAIDADILGASPCSSHIASNDLKTAPPPPSTETRSVSDTKNLRTSLLGPIGSDNDPIDWGSWLTPKVIETWENPPSPPLETAHGVGRSIKECNMSRDVPNPSAIIRSQQQAPYRSSPPPPTSQANISFEPVPSMLKACKIKGLKLTSAKVAPLLAECGDPRPNPRPGSPRNDPSYSTNTLEDNEHCEALALLESAHKVGTGRPLTDLARMTVQRFNNPLLENPSEPFAAYSDIWILNESEERHSLGLPEIKFDCLQDACVAYFTAVKPKADTDLLADRICRRITQTWLHLFFVEFVRELKEKEASGSLLIKRANRQISTVARDLILEAIYPDRYIHLSRSQKKPYRDSVSNQTRFGSRWWRFGSCCGLGALLICSDEMASIIYRTERHEDTIDVLINYVMNAHPGPLSLFQSLTPVTRALMLGKGFPSCMATAPTHWHIGELSQTNVDAQYPQKPWQWIDPESVAESAASRFLRVDDNSLV</sequence>
<dbReference type="EMBL" id="LGRN01000794">
    <property type="protein sequence ID" value="OJD10436.1"/>
    <property type="molecule type" value="Genomic_DNA"/>
</dbReference>
<evidence type="ECO:0000256" key="1">
    <source>
        <dbReference type="SAM" id="MobiDB-lite"/>
    </source>
</evidence>
<dbReference type="Proteomes" id="UP000182235">
    <property type="component" value="Unassembled WGS sequence"/>
</dbReference>
<name>A0A1J9Q3D7_9EURO</name>
<reference evidence="3 4" key="1">
    <citation type="submission" date="2015-07" db="EMBL/GenBank/DDBJ databases">
        <title>Emmonsia species relationships and genome sequence.</title>
        <authorList>
            <consortium name="The Broad Institute Genomics Platform"/>
            <person name="Cuomo C.A."/>
            <person name="Munoz J.F."/>
            <person name="Imamovic A."/>
            <person name="Priest M.E."/>
            <person name="Young S."/>
            <person name="Clay O.K."/>
            <person name="McEwen J.G."/>
        </authorList>
    </citation>
    <scope>NUCLEOTIDE SEQUENCE [LARGE SCALE GENOMIC DNA]</scope>
    <source>
        <strain evidence="3 4">UAMH 9510</strain>
    </source>
</reference>
<evidence type="ECO:0000313" key="3">
    <source>
        <dbReference type="EMBL" id="OJD10436.1"/>
    </source>
</evidence>
<comment type="caution">
    <text evidence="3">The sequence shown here is derived from an EMBL/GenBank/DDBJ whole genome shotgun (WGS) entry which is preliminary data.</text>
</comment>
<dbReference type="STRING" id="1447872.A0A1J9Q3D7"/>
<evidence type="ECO:0000313" key="4">
    <source>
        <dbReference type="Proteomes" id="UP000182235"/>
    </source>
</evidence>
<dbReference type="AlphaFoldDB" id="A0A1J9Q3D7"/>